<reference evidence="2" key="1">
    <citation type="submission" date="2020-02" db="EMBL/GenBank/DDBJ databases">
        <authorList>
            <person name="Meier V. D."/>
        </authorList>
    </citation>
    <scope>NUCLEOTIDE SEQUENCE</scope>
    <source>
        <strain evidence="2">AVDCRST_MAG05</strain>
    </source>
</reference>
<dbReference type="SUPFAM" id="SSF55729">
    <property type="entry name" value="Acyl-CoA N-acyltransferases (Nat)"/>
    <property type="match status" value="1"/>
</dbReference>
<organism evidence="2">
    <name type="scientific">uncultured Rubrobacteraceae bacterium</name>
    <dbReference type="NCBI Taxonomy" id="349277"/>
    <lineage>
        <taxon>Bacteria</taxon>
        <taxon>Bacillati</taxon>
        <taxon>Actinomycetota</taxon>
        <taxon>Rubrobacteria</taxon>
        <taxon>Rubrobacterales</taxon>
        <taxon>Rubrobacteraceae</taxon>
        <taxon>environmental samples</taxon>
    </lineage>
</organism>
<evidence type="ECO:0000259" key="1">
    <source>
        <dbReference type="Pfam" id="PF13302"/>
    </source>
</evidence>
<proteinExistence type="predicted"/>
<dbReference type="InterPro" id="IPR000182">
    <property type="entry name" value="GNAT_dom"/>
</dbReference>
<feature type="domain" description="N-acetyltransferase" evidence="1">
    <location>
        <begin position="15"/>
        <end position="151"/>
    </location>
</feature>
<evidence type="ECO:0000313" key="2">
    <source>
        <dbReference type="EMBL" id="CAA9474941.1"/>
    </source>
</evidence>
<dbReference type="GO" id="GO:0016747">
    <property type="term" value="F:acyltransferase activity, transferring groups other than amino-acyl groups"/>
    <property type="evidence" value="ECO:0007669"/>
    <property type="project" value="InterPro"/>
</dbReference>
<gene>
    <name evidence="2" type="ORF">AVDCRST_MAG05-855</name>
</gene>
<dbReference type="EMBL" id="CADCVM010000097">
    <property type="protein sequence ID" value="CAA9474941.1"/>
    <property type="molecule type" value="Genomic_DNA"/>
</dbReference>
<dbReference type="PANTHER" id="PTHR43610">
    <property type="entry name" value="BLL6696 PROTEIN"/>
    <property type="match status" value="1"/>
</dbReference>
<dbReference type="InterPro" id="IPR016181">
    <property type="entry name" value="Acyl_CoA_acyltransferase"/>
</dbReference>
<dbReference type="Pfam" id="PF13302">
    <property type="entry name" value="Acetyltransf_3"/>
    <property type="match status" value="1"/>
</dbReference>
<dbReference type="Gene3D" id="3.40.630.30">
    <property type="match status" value="1"/>
</dbReference>
<dbReference type="AlphaFoldDB" id="A0A6J4RMU4"/>
<sequence>MWENLTGVLEGEVVRLEPLAWRHEEGLFRAAGDGEIWRWMQYGASTGREPFRRWMGGAISNSEAGTEGVFATLDAGTGEPIGSTRYLALRPEHRGLEIGWTWLAPSHWRTGANVEAKLLMLEHAFERLGCMRVELKTDRRNERSRGAMEALPARFEGVFRKHMLLPDGTVRDSAYYSIVDDDWPEVRANLRRRLESFCERKESR</sequence>
<keyword evidence="2" id="KW-0808">Transferase</keyword>
<dbReference type="PANTHER" id="PTHR43610:SF1">
    <property type="entry name" value="N-ACETYLTRANSFERASE DOMAIN-CONTAINING PROTEIN"/>
    <property type="match status" value="1"/>
</dbReference>
<accession>A0A6J4RMU4</accession>
<name>A0A6J4RMU4_9ACTN</name>
<protein>
    <submittedName>
        <fullName evidence="2">GCN5-related N-acetyltransferase</fullName>
    </submittedName>
</protein>